<dbReference type="OrthoDB" id="9809509at2"/>
<organism evidence="8 9">
    <name type="scientific">Propylenella binzhouense</name>
    <dbReference type="NCBI Taxonomy" id="2555902"/>
    <lineage>
        <taxon>Bacteria</taxon>
        <taxon>Pseudomonadati</taxon>
        <taxon>Pseudomonadota</taxon>
        <taxon>Alphaproteobacteria</taxon>
        <taxon>Hyphomicrobiales</taxon>
        <taxon>Propylenellaceae</taxon>
        <taxon>Propylenella</taxon>
    </lineage>
</organism>
<dbReference type="Proteomes" id="UP000773614">
    <property type="component" value="Unassembled WGS sequence"/>
</dbReference>
<dbReference type="SUPFAM" id="SSF103481">
    <property type="entry name" value="Multidrug resistance efflux transporter EmrE"/>
    <property type="match status" value="2"/>
</dbReference>
<comment type="similarity">
    <text evidence="2">Belongs to the EamA transporter family.</text>
</comment>
<evidence type="ECO:0000256" key="2">
    <source>
        <dbReference type="ARBA" id="ARBA00007362"/>
    </source>
</evidence>
<evidence type="ECO:0000256" key="1">
    <source>
        <dbReference type="ARBA" id="ARBA00004141"/>
    </source>
</evidence>
<feature type="transmembrane region" description="Helical" evidence="6">
    <location>
        <begin position="250"/>
        <end position="270"/>
    </location>
</feature>
<name>A0A964T5N8_9HYPH</name>
<keyword evidence="3 6" id="KW-0812">Transmembrane</keyword>
<dbReference type="Pfam" id="PF00892">
    <property type="entry name" value="EamA"/>
    <property type="match status" value="2"/>
</dbReference>
<keyword evidence="9" id="KW-1185">Reference proteome</keyword>
<sequence length="307" mass="31325">MPAADGGGARARFLAAAAPALFVVLWATGFIGARMTMPHAEPMILLVMRFALAGAVLLLAAAVMRSPWPRRRALVHVAVAGILIQAIYLGGVFAATRLGLEAGVSALIVGVQPLVTAALAGPVLGERVGPVKWAGLALGALGVALVIEQKLEAGLGTPLAVGLCTVSLFAIAIGTLYQKRFAAAEPIVTATIVQYGASALLCLALSFLFETRAVDWTGTLVFGLVWLALVLSCGAVTLLYWLLRHGAAANVASLFFMVPPCAALMGWALFGETMSGSALLGMALAAAGVATVSRAGARSVPAAGPMR</sequence>
<feature type="transmembrane region" description="Helical" evidence="6">
    <location>
        <begin position="12"/>
        <end position="31"/>
    </location>
</feature>
<evidence type="ECO:0000313" key="8">
    <source>
        <dbReference type="EMBL" id="MYZ48284.1"/>
    </source>
</evidence>
<feature type="transmembrane region" description="Helical" evidence="6">
    <location>
        <begin position="159"/>
        <end position="177"/>
    </location>
</feature>
<dbReference type="EMBL" id="SPKJ01000033">
    <property type="protein sequence ID" value="MYZ48284.1"/>
    <property type="molecule type" value="Genomic_DNA"/>
</dbReference>
<evidence type="ECO:0000313" key="9">
    <source>
        <dbReference type="Proteomes" id="UP000773614"/>
    </source>
</evidence>
<gene>
    <name evidence="8" type="ORF">E4O86_11230</name>
</gene>
<evidence type="ECO:0000256" key="5">
    <source>
        <dbReference type="ARBA" id="ARBA00023136"/>
    </source>
</evidence>
<feature type="transmembrane region" description="Helical" evidence="6">
    <location>
        <begin position="43"/>
        <end position="62"/>
    </location>
</feature>
<proteinExistence type="inferred from homology"/>
<protein>
    <submittedName>
        <fullName evidence="8">DMT family transporter</fullName>
    </submittedName>
</protein>
<evidence type="ECO:0000256" key="3">
    <source>
        <dbReference type="ARBA" id="ARBA00022692"/>
    </source>
</evidence>
<keyword evidence="5 6" id="KW-0472">Membrane</keyword>
<evidence type="ECO:0000256" key="6">
    <source>
        <dbReference type="SAM" id="Phobius"/>
    </source>
</evidence>
<comment type="caution">
    <text evidence="8">The sequence shown here is derived from an EMBL/GenBank/DDBJ whole genome shotgun (WGS) entry which is preliminary data.</text>
</comment>
<evidence type="ECO:0000256" key="4">
    <source>
        <dbReference type="ARBA" id="ARBA00022989"/>
    </source>
</evidence>
<dbReference type="GO" id="GO:0016020">
    <property type="term" value="C:membrane"/>
    <property type="evidence" value="ECO:0007669"/>
    <property type="project" value="UniProtKB-SubCell"/>
</dbReference>
<reference evidence="8" key="1">
    <citation type="submission" date="2019-03" db="EMBL/GenBank/DDBJ databases">
        <title>Afifella sp. nov., isolated from activated sludge.</title>
        <authorList>
            <person name="Li Q."/>
            <person name="Liu Y."/>
        </authorList>
    </citation>
    <scope>NUCLEOTIDE SEQUENCE</scope>
    <source>
        <strain evidence="8">L72</strain>
    </source>
</reference>
<dbReference type="RefSeq" id="WP_161140633.1">
    <property type="nucleotide sequence ID" value="NZ_SPKJ01000033.1"/>
</dbReference>
<accession>A0A964T5N8</accession>
<dbReference type="PANTHER" id="PTHR32322">
    <property type="entry name" value="INNER MEMBRANE TRANSPORTER"/>
    <property type="match status" value="1"/>
</dbReference>
<dbReference type="PANTHER" id="PTHR32322:SF2">
    <property type="entry name" value="EAMA DOMAIN-CONTAINING PROTEIN"/>
    <property type="match status" value="1"/>
</dbReference>
<comment type="subcellular location">
    <subcellularLocation>
        <location evidence="1">Membrane</location>
        <topology evidence="1">Multi-pass membrane protein</topology>
    </subcellularLocation>
</comment>
<feature type="transmembrane region" description="Helical" evidence="6">
    <location>
        <begin position="276"/>
        <end position="297"/>
    </location>
</feature>
<keyword evidence="4 6" id="KW-1133">Transmembrane helix</keyword>
<feature type="transmembrane region" description="Helical" evidence="6">
    <location>
        <begin position="189"/>
        <end position="209"/>
    </location>
</feature>
<dbReference type="InterPro" id="IPR037185">
    <property type="entry name" value="EmrE-like"/>
</dbReference>
<feature type="transmembrane region" description="Helical" evidence="6">
    <location>
        <begin position="102"/>
        <end position="124"/>
    </location>
</feature>
<evidence type="ECO:0000259" key="7">
    <source>
        <dbReference type="Pfam" id="PF00892"/>
    </source>
</evidence>
<dbReference type="InterPro" id="IPR050638">
    <property type="entry name" value="AA-Vitamin_Transporters"/>
</dbReference>
<dbReference type="InterPro" id="IPR000620">
    <property type="entry name" value="EamA_dom"/>
</dbReference>
<feature type="transmembrane region" description="Helical" evidence="6">
    <location>
        <begin position="221"/>
        <end position="243"/>
    </location>
</feature>
<feature type="transmembrane region" description="Helical" evidence="6">
    <location>
        <begin position="74"/>
        <end position="96"/>
    </location>
</feature>
<dbReference type="AlphaFoldDB" id="A0A964T5N8"/>
<feature type="domain" description="EamA" evidence="7">
    <location>
        <begin position="21"/>
        <end position="147"/>
    </location>
</feature>
<feature type="domain" description="EamA" evidence="7">
    <location>
        <begin position="162"/>
        <end position="293"/>
    </location>
</feature>
<feature type="transmembrane region" description="Helical" evidence="6">
    <location>
        <begin position="131"/>
        <end position="147"/>
    </location>
</feature>